<dbReference type="PANTHER" id="PTHR22617">
    <property type="entry name" value="CHEMOTAXIS SENSOR HISTIDINE KINASE-RELATED"/>
    <property type="match status" value="1"/>
</dbReference>
<protein>
    <submittedName>
        <fullName evidence="3">Chemotaxis protein CheW</fullName>
    </submittedName>
</protein>
<dbReference type="CDD" id="cd00732">
    <property type="entry name" value="CheW"/>
    <property type="match status" value="1"/>
</dbReference>
<dbReference type="InterPro" id="IPR039315">
    <property type="entry name" value="CheW"/>
</dbReference>
<dbReference type="Gene3D" id="2.30.30.40">
    <property type="entry name" value="SH3 Domains"/>
    <property type="match status" value="1"/>
</dbReference>
<dbReference type="PANTHER" id="PTHR22617:SF23">
    <property type="entry name" value="CHEMOTAXIS PROTEIN CHEW"/>
    <property type="match status" value="1"/>
</dbReference>
<organism evidence="3 4">
    <name type="scientific">Ferrovibrio xuzhouensis</name>
    <dbReference type="NCBI Taxonomy" id="1576914"/>
    <lineage>
        <taxon>Bacteria</taxon>
        <taxon>Pseudomonadati</taxon>
        <taxon>Pseudomonadota</taxon>
        <taxon>Alphaproteobacteria</taxon>
        <taxon>Rhodospirillales</taxon>
        <taxon>Rhodospirillaceae</taxon>
        <taxon>Ferrovibrio</taxon>
    </lineage>
</organism>
<dbReference type="SMART" id="SM00260">
    <property type="entry name" value="CheW"/>
    <property type="match status" value="1"/>
</dbReference>
<dbReference type="InterPro" id="IPR036061">
    <property type="entry name" value="CheW-like_dom_sf"/>
</dbReference>
<name>A0ABV7VGU4_9PROT</name>
<dbReference type="SUPFAM" id="SSF50341">
    <property type="entry name" value="CheW-like"/>
    <property type="match status" value="1"/>
</dbReference>
<dbReference type="Proteomes" id="UP001595711">
    <property type="component" value="Unassembled WGS sequence"/>
</dbReference>
<evidence type="ECO:0000259" key="2">
    <source>
        <dbReference type="PROSITE" id="PS50851"/>
    </source>
</evidence>
<sequence>MASSADPRNGSHPAGNEQGRSGRTVQLVSFTVGNEEYGVDIMAVREIRAWSETTPLPNTPEVVRGVINMRGAIVPIFDLRARFGMPRTEPTKYNVVIIVSVSSRIVGILVDAVSDIITINEDEIRPMPSMEQVNGIGFMEGLITVGERMVGLIGLERMFAGRMLEAADSAGKPMLTGPSETAGAA</sequence>
<dbReference type="PROSITE" id="PS50851">
    <property type="entry name" value="CHEW"/>
    <property type="match status" value="1"/>
</dbReference>
<accession>A0ABV7VGU4</accession>
<keyword evidence="4" id="KW-1185">Reference proteome</keyword>
<gene>
    <name evidence="3" type="ORF">ACFOOQ_11450</name>
</gene>
<evidence type="ECO:0000313" key="3">
    <source>
        <dbReference type="EMBL" id="MFC3676162.1"/>
    </source>
</evidence>
<reference evidence="4" key="1">
    <citation type="journal article" date="2019" name="Int. J. Syst. Evol. Microbiol.">
        <title>The Global Catalogue of Microorganisms (GCM) 10K type strain sequencing project: providing services to taxonomists for standard genome sequencing and annotation.</title>
        <authorList>
            <consortium name="The Broad Institute Genomics Platform"/>
            <consortium name="The Broad Institute Genome Sequencing Center for Infectious Disease"/>
            <person name="Wu L."/>
            <person name="Ma J."/>
        </authorList>
    </citation>
    <scope>NUCLEOTIDE SEQUENCE [LARGE SCALE GENOMIC DNA]</scope>
    <source>
        <strain evidence="4">KCTC 42182</strain>
    </source>
</reference>
<feature type="domain" description="CheW-like" evidence="2">
    <location>
        <begin position="24"/>
        <end position="164"/>
    </location>
</feature>
<dbReference type="Pfam" id="PF01584">
    <property type="entry name" value="CheW"/>
    <property type="match status" value="1"/>
</dbReference>
<proteinExistence type="predicted"/>
<evidence type="ECO:0000256" key="1">
    <source>
        <dbReference type="SAM" id="MobiDB-lite"/>
    </source>
</evidence>
<evidence type="ECO:0000313" key="4">
    <source>
        <dbReference type="Proteomes" id="UP001595711"/>
    </source>
</evidence>
<dbReference type="Gene3D" id="2.40.50.180">
    <property type="entry name" value="CheA-289, Domain 4"/>
    <property type="match status" value="1"/>
</dbReference>
<comment type="caution">
    <text evidence="3">The sequence shown here is derived from an EMBL/GenBank/DDBJ whole genome shotgun (WGS) entry which is preliminary data.</text>
</comment>
<dbReference type="InterPro" id="IPR002545">
    <property type="entry name" value="CheW-lke_dom"/>
</dbReference>
<feature type="region of interest" description="Disordered" evidence="1">
    <location>
        <begin position="1"/>
        <end position="23"/>
    </location>
</feature>
<dbReference type="RefSeq" id="WP_379726246.1">
    <property type="nucleotide sequence ID" value="NZ_JBHRYJ010000002.1"/>
</dbReference>
<dbReference type="EMBL" id="JBHRYJ010000002">
    <property type="protein sequence ID" value="MFC3676162.1"/>
    <property type="molecule type" value="Genomic_DNA"/>
</dbReference>